<name>A0ABW3EVU8_9ACTN</name>
<dbReference type="Gene3D" id="3.80.10.10">
    <property type="entry name" value="Ribonuclease Inhibitor"/>
    <property type="match status" value="1"/>
</dbReference>
<dbReference type="RefSeq" id="WP_378301442.1">
    <property type="nucleotide sequence ID" value="NZ_JBHTJA010000046.1"/>
</dbReference>
<gene>
    <name evidence="2" type="ORF">ACFQ11_21795</name>
</gene>
<dbReference type="InterPro" id="IPR047722">
    <property type="entry name" value="STM4015-like"/>
</dbReference>
<dbReference type="SUPFAM" id="SSF52047">
    <property type="entry name" value="RNI-like"/>
    <property type="match status" value="1"/>
</dbReference>
<dbReference type="Proteomes" id="UP001596972">
    <property type="component" value="Unassembled WGS sequence"/>
</dbReference>
<evidence type="ECO:0000313" key="3">
    <source>
        <dbReference type="Proteomes" id="UP001596972"/>
    </source>
</evidence>
<dbReference type="InterPro" id="IPR032675">
    <property type="entry name" value="LRR_dom_sf"/>
</dbReference>
<reference evidence="3" key="1">
    <citation type="journal article" date="2019" name="Int. J. Syst. Evol. Microbiol.">
        <title>The Global Catalogue of Microorganisms (GCM) 10K type strain sequencing project: providing services to taxonomists for standard genome sequencing and annotation.</title>
        <authorList>
            <consortium name="The Broad Institute Genomics Platform"/>
            <consortium name="The Broad Institute Genome Sequencing Center for Infectious Disease"/>
            <person name="Wu L."/>
            <person name="Ma J."/>
        </authorList>
    </citation>
    <scope>NUCLEOTIDE SEQUENCE [LARGE SCALE GENOMIC DNA]</scope>
    <source>
        <strain evidence="3">JCM 31202</strain>
    </source>
</reference>
<proteinExistence type="predicted"/>
<dbReference type="EMBL" id="JBHTJA010000046">
    <property type="protein sequence ID" value="MFD0903043.1"/>
    <property type="molecule type" value="Genomic_DNA"/>
</dbReference>
<organism evidence="2 3">
    <name type="scientific">Actinomadura sediminis</name>
    <dbReference type="NCBI Taxonomy" id="1038904"/>
    <lineage>
        <taxon>Bacteria</taxon>
        <taxon>Bacillati</taxon>
        <taxon>Actinomycetota</taxon>
        <taxon>Actinomycetes</taxon>
        <taxon>Streptosporangiales</taxon>
        <taxon>Thermomonosporaceae</taxon>
        <taxon>Actinomadura</taxon>
    </lineage>
</organism>
<keyword evidence="3" id="KW-1185">Reference proteome</keyword>
<evidence type="ECO:0000313" key="2">
    <source>
        <dbReference type="EMBL" id="MFD0903043.1"/>
    </source>
</evidence>
<evidence type="ECO:0000256" key="1">
    <source>
        <dbReference type="SAM" id="MobiDB-lite"/>
    </source>
</evidence>
<accession>A0ABW3EVU8</accession>
<feature type="region of interest" description="Disordered" evidence="1">
    <location>
        <begin position="15"/>
        <end position="36"/>
    </location>
</feature>
<comment type="caution">
    <text evidence="2">The sequence shown here is derived from an EMBL/GenBank/DDBJ whole genome shotgun (WGS) entry which is preliminary data.</text>
</comment>
<dbReference type="NCBIfam" id="NF038076">
    <property type="entry name" value="fam_STM4015"/>
    <property type="match status" value="1"/>
</dbReference>
<protein>
    <submittedName>
        <fullName evidence="2">STM4015 family protein</fullName>
    </submittedName>
</protein>
<sequence>MEIYEPLAEYAGLPVFTHGGDPDGETPPPPDGETPAAGEVAWRVATSYDGPEFAERFAAFVEEVDTAAVTALVIGFWDMEPLPVRVLTDAAAAFPNLRALFVGDIDIEEEAHLSWIQHTDITPVLRAFPGLERFEVRGADGLTLSPFRSDALKVLRFESAGLPADVVRAVAASDLPNLERLDLWLGIEYRGGDATADDLAPFLDGGRLPSLRHFGLLNTPNLDDLAGAVASAPVVARLESLTLAWGALTDRGAEALLAGQPLTHLRGLGLDGHYLSPETTGRLKAALPGVALALEAARDHMGGEFPWGDDDGDRDYYIAVSE</sequence>